<keyword evidence="1" id="KW-0812">Transmembrane</keyword>
<evidence type="ECO:0008006" key="3">
    <source>
        <dbReference type="Google" id="ProtNLM"/>
    </source>
</evidence>
<feature type="transmembrane region" description="Helical" evidence="1">
    <location>
        <begin position="93"/>
        <end position="111"/>
    </location>
</feature>
<protein>
    <recommendedName>
        <fullName evidence="3">Transmembrane protein</fullName>
    </recommendedName>
</protein>
<feature type="transmembrane region" description="Helical" evidence="1">
    <location>
        <begin position="57"/>
        <end position="81"/>
    </location>
</feature>
<proteinExistence type="predicted"/>
<comment type="caution">
    <text evidence="2">The sequence shown here is derived from an EMBL/GenBank/DDBJ whole genome shotgun (WGS) entry which is preliminary data.</text>
</comment>
<sequence>MNNQRMKPKKAMVERIATITPIATRNTPFTISLMMPQRMPNTPKAVRIIKPHIANPMCCAICLKFAVAVISSLFLIFLFLMRIQELRELSFKLSYLPLVYPTFFLCVFLSHRSFSFRVLEKVGIRECKVFRSKYYPQGWRFLPKTGGLTLLSRPIPELPLRPERK</sequence>
<organism evidence="2">
    <name type="scientific">gut metagenome</name>
    <dbReference type="NCBI Taxonomy" id="749906"/>
    <lineage>
        <taxon>unclassified sequences</taxon>
        <taxon>metagenomes</taxon>
        <taxon>organismal metagenomes</taxon>
    </lineage>
</organism>
<evidence type="ECO:0000256" key="1">
    <source>
        <dbReference type="SAM" id="Phobius"/>
    </source>
</evidence>
<accession>J9FUF6</accession>
<evidence type="ECO:0000313" key="2">
    <source>
        <dbReference type="EMBL" id="EJW93207.1"/>
    </source>
</evidence>
<keyword evidence="1" id="KW-0472">Membrane</keyword>
<dbReference type="EMBL" id="AMCI01007106">
    <property type="protein sequence ID" value="EJW93207.1"/>
    <property type="molecule type" value="Genomic_DNA"/>
</dbReference>
<reference evidence="2" key="1">
    <citation type="journal article" date="2012" name="PLoS ONE">
        <title>Gene sets for utilization of primary and secondary nutrition supplies in the distal gut of endangered iberian lynx.</title>
        <authorList>
            <person name="Alcaide M."/>
            <person name="Messina E."/>
            <person name="Richter M."/>
            <person name="Bargiela R."/>
            <person name="Peplies J."/>
            <person name="Huws S.A."/>
            <person name="Newbold C.J."/>
            <person name="Golyshin P.N."/>
            <person name="Simon M.A."/>
            <person name="Lopez G."/>
            <person name="Yakimov M.M."/>
            <person name="Ferrer M."/>
        </authorList>
    </citation>
    <scope>NUCLEOTIDE SEQUENCE</scope>
</reference>
<name>J9FUF6_9ZZZZ</name>
<gene>
    <name evidence="2" type="ORF">EVA_18692</name>
</gene>
<dbReference type="AlphaFoldDB" id="J9FUF6"/>
<keyword evidence="1" id="KW-1133">Transmembrane helix</keyword>